<dbReference type="Proteomes" id="UP000005695">
    <property type="component" value="Unassembled WGS sequence"/>
</dbReference>
<dbReference type="EMBL" id="AAEW02000003">
    <property type="protein sequence ID" value="EAT16872.1"/>
    <property type="molecule type" value="Genomic_DNA"/>
</dbReference>
<dbReference type="OrthoDB" id="9996834at2"/>
<gene>
    <name evidence="1" type="ORF">Dace_2124</name>
</gene>
<proteinExistence type="predicted"/>
<dbReference type="AlphaFoldDB" id="Q1K2K9"/>
<name>Q1K2K9_DESA6</name>
<reference evidence="1" key="1">
    <citation type="submission" date="2006-05" db="EMBL/GenBank/DDBJ databases">
        <title>Annotation of the draft genome assembly of Desulfuromonas acetoxidans DSM 684.</title>
        <authorList>
            <consortium name="US DOE Joint Genome Institute (JGI-ORNL)"/>
            <person name="Larimer F."/>
            <person name="Land M."/>
            <person name="Hauser L."/>
        </authorList>
    </citation>
    <scope>NUCLEOTIDE SEQUENCE [LARGE SCALE GENOMIC DNA]</scope>
    <source>
        <strain evidence="1">DSM 684</strain>
    </source>
</reference>
<reference evidence="1" key="2">
    <citation type="submission" date="2006-05" db="EMBL/GenBank/DDBJ databases">
        <title>Sequencing of the draft genome and assembly of Desulfuromonas acetoxidans DSM 684.</title>
        <authorList>
            <consortium name="US DOE Joint Genome Institute (JGI-PGF)"/>
            <person name="Copeland A."/>
            <person name="Lucas S."/>
            <person name="Lapidus A."/>
            <person name="Barry K."/>
            <person name="Detter J.C."/>
            <person name="Glavina del Rio T."/>
            <person name="Hammon N."/>
            <person name="Israni S."/>
            <person name="Dalin E."/>
            <person name="Tice H."/>
            <person name="Bruce D."/>
            <person name="Pitluck S."/>
            <person name="Richardson P."/>
        </authorList>
    </citation>
    <scope>NUCLEOTIDE SEQUENCE [LARGE SCALE GENOMIC DNA]</scope>
    <source>
        <strain evidence="1">DSM 684</strain>
    </source>
</reference>
<keyword evidence="2" id="KW-1185">Reference proteome</keyword>
<dbReference type="Gene3D" id="3.30.300.130">
    <property type="entry name" value="Fe-S cluster assembly (FSCA)"/>
    <property type="match status" value="1"/>
</dbReference>
<comment type="caution">
    <text evidence="1">The sequence shown here is derived from an EMBL/GenBank/DDBJ whole genome shotgun (WGS) entry which is preliminary data.</text>
</comment>
<accession>Q1K2K9</accession>
<evidence type="ECO:0000313" key="1">
    <source>
        <dbReference type="EMBL" id="EAT16872.1"/>
    </source>
</evidence>
<evidence type="ECO:0000313" key="2">
    <source>
        <dbReference type="Proteomes" id="UP000005695"/>
    </source>
</evidence>
<organism evidence="1 2">
    <name type="scientific">Desulfuromonas acetoxidans (strain DSM 684 / 11070)</name>
    <dbReference type="NCBI Taxonomy" id="281689"/>
    <lineage>
        <taxon>Bacteria</taxon>
        <taxon>Pseudomonadati</taxon>
        <taxon>Thermodesulfobacteriota</taxon>
        <taxon>Desulfuromonadia</taxon>
        <taxon>Desulfuromonadales</taxon>
        <taxon>Desulfuromonadaceae</taxon>
        <taxon>Desulfuromonas</taxon>
    </lineage>
</organism>
<dbReference type="RefSeq" id="WP_005998351.1">
    <property type="nucleotide sequence ID" value="NZ_AAEW02000003.1"/>
</dbReference>
<sequence>MKEKIDEILNALRPSINGEGGTMELTAIDDNGTVSLWQTEDEFSPEHVVWMHRLQVERAIKKEYPDAVVKIDMNFDLKL</sequence>
<protein>
    <submittedName>
        <fullName evidence="1">Uncharacterized protein</fullName>
    </submittedName>
</protein>
<dbReference type="InterPro" id="IPR034904">
    <property type="entry name" value="FSCA_dom_sf"/>
</dbReference>